<evidence type="ECO:0000256" key="1">
    <source>
        <dbReference type="ARBA" id="ARBA00004613"/>
    </source>
</evidence>
<comment type="caution">
    <text evidence="5">The sequence shown here is derived from an EMBL/GenBank/DDBJ whole genome shotgun (WGS) entry which is preliminary data.</text>
</comment>
<dbReference type="InterPro" id="IPR010829">
    <property type="entry name" value="Cerato-platanin"/>
</dbReference>
<evidence type="ECO:0000256" key="3">
    <source>
        <dbReference type="ARBA" id="ARBA00022525"/>
    </source>
</evidence>
<proteinExistence type="inferred from homology"/>
<organism evidence="5 6">
    <name type="scientific">Conoideocrella luteorostrata</name>
    <dbReference type="NCBI Taxonomy" id="1105319"/>
    <lineage>
        <taxon>Eukaryota</taxon>
        <taxon>Fungi</taxon>
        <taxon>Dikarya</taxon>
        <taxon>Ascomycota</taxon>
        <taxon>Pezizomycotina</taxon>
        <taxon>Sordariomycetes</taxon>
        <taxon>Hypocreomycetidae</taxon>
        <taxon>Hypocreales</taxon>
        <taxon>Clavicipitaceae</taxon>
        <taxon>Conoideocrella</taxon>
    </lineage>
</organism>
<evidence type="ECO:0000256" key="4">
    <source>
        <dbReference type="SAM" id="SignalP"/>
    </source>
</evidence>
<dbReference type="GO" id="GO:0005576">
    <property type="term" value="C:extracellular region"/>
    <property type="evidence" value="ECO:0007669"/>
    <property type="project" value="UniProtKB-SubCell"/>
</dbReference>
<dbReference type="InterPro" id="IPR036908">
    <property type="entry name" value="RlpA-like_sf"/>
</dbReference>
<evidence type="ECO:0000313" key="5">
    <source>
        <dbReference type="EMBL" id="KAK2592409.1"/>
    </source>
</evidence>
<dbReference type="EMBL" id="JASWJB010000268">
    <property type="protein sequence ID" value="KAK2592409.1"/>
    <property type="molecule type" value="Genomic_DNA"/>
</dbReference>
<gene>
    <name evidence="5" type="primary">EPL3</name>
    <name evidence="5" type="ORF">QQS21_009892</name>
</gene>
<dbReference type="Pfam" id="PF07249">
    <property type="entry name" value="Cerato-platanin"/>
    <property type="match status" value="1"/>
</dbReference>
<keyword evidence="3" id="KW-0964">Secreted</keyword>
<feature type="chain" id="PRO_5042511352" evidence="4">
    <location>
        <begin position="25"/>
        <end position="168"/>
    </location>
</feature>
<keyword evidence="4" id="KW-0732">Signal</keyword>
<dbReference type="Proteomes" id="UP001251528">
    <property type="component" value="Unassembled WGS sequence"/>
</dbReference>
<keyword evidence="6" id="KW-1185">Reference proteome</keyword>
<dbReference type="Gene3D" id="2.40.40.10">
    <property type="entry name" value="RlpA-like domain"/>
    <property type="match status" value="1"/>
</dbReference>
<sequence>MQLSRVSNVLPLAAVAAASAASTAAGPDGWTDGQLSSTFSVNVTFDKKYDDPERELSKAACWREGQGLIPGWAPDWRKQKDVPARILAIDKISNSRSTECISCWMLQYGDTARPFLAIDHADAGYVLSREGMDSLTGGKAEKLGTVTANATQMTLGNCGFSYTGREEL</sequence>
<comment type="subcellular location">
    <subcellularLocation>
        <location evidence="1">Secreted</location>
    </subcellularLocation>
</comment>
<evidence type="ECO:0000256" key="2">
    <source>
        <dbReference type="ARBA" id="ARBA00010421"/>
    </source>
</evidence>
<dbReference type="AlphaFoldDB" id="A0AAJ0FUP4"/>
<evidence type="ECO:0000313" key="6">
    <source>
        <dbReference type="Proteomes" id="UP001251528"/>
    </source>
</evidence>
<protein>
    <submittedName>
        <fullName evidence="5">Eliciting plant response like protein</fullName>
    </submittedName>
</protein>
<comment type="similarity">
    <text evidence="2">Belongs to the cerato-platanin family.</text>
</comment>
<dbReference type="CDD" id="cd22778">
    <property type="entry name" value="DPBB_CEPL-like"/>
    <property type="match status" value="1"/>
</dbReference>
<accession>A0AAJ0FUP4</accession>
<name>A0AAJ0FUP4_9HYPO</name>
<reference evidence="5" key="1">
    <citation type="submission" date="2023-06" db="EMBL/GenBank/DDBJ databases">
        <title>Conoideocrella luteorostrata (Hypocreales: Clavicipitaceae), a potential biocontrol fungus for elongate hemlock scale in United States Christmas tree production areas.</title>
        <authorList>
            <person name="Barrett H."/>
            <person name="Lovett B."/>
            <person name="Macias A.M."/>
            <person name="Stajich J.E."/>
            <person name="Kasson M.T."/>
        </authorList>
    </citation>
    <scope>NUCLEOTIDE SEQUENCE</scope>
    <source>
        <strain evidence="5">ARSEF 14590</strain>
    </source>
</reference>
<feature type="signal peptide" evidence="4">
    <location>
        <begin position="1"/>
        <end position="24"/>
    </location>
</feature>